<feature type="compositionally biased region" description="Pro residues" evidence="1">
    <location>
        <begin position="223"/>
        <end position="257"/>
    </location>
</feature>
<dbReference type="GO" id="GO:0004843">
    <property type="term" value="F:cysteine-type deubiquitinase activity"/>
    <property type="evidence" value="ECO:0007669"/>
    <property type="project" value="InterPro"/>
</dbReference>
<dbReference type="SUPFAM" id="SSF54001">
    <property type="entry name" value="Cysteine proteinases"/>
    <property type="match status" value="1"/>
</dbReference>
<feature type="compositionally biased region" description="Basic and acidic residues" evidence="1">
    <location>
        <begin position="43"/>
        <end position="102"/>
    </location>
</feature>
<organism evidence="3 4">
    <name type="scientific">Euplotes crassus</name>
    <dbReference type="NCBI Taxonomy" id="5936"/>
    <lineage>
        <taxon>Eukaryota</taxon>
        <taxon>Sar</taxon>
        <taxon>Alveolata</taxon>
        <taxon>Ciliophora</taxon>
        <taxon>Intramacronucleata</taxon>
        <taxon>Spirotrichea</taxon>
        <taxon>Hypotrichia</taxon>
        <taxon>Euplotida</taxon>
        <taxon>Euplotidae</taxon>
        <taxon>Moneuplotes</taxon>
    </lineage>
</organism>
<dbReference type="AlphaFoldDB" id="A0AAD2DAC3"/>
<dbReference type="InterPro" id="IPR038765">
    <property type="entry name" value="Papain-like_cys_pep_sf"/>
</dbReference>
<dbReference type="EMBL" id="CAMPGE010027683">
    <property type="protein sequence ID" value="CAI2385296.1"/>
    <property type="molecule type" value="Genomic_DNA"/>
</dbReference>
<dbReference type="InterPro" id="IPR001394">
    <property type="entry name" value="Peptidase_C19_UCH"/>
</dbReference>
<dbReference type="PROSITE" id="PS50235">
    <property type="entry name" value="USP_3"/>
    <property type="match status" value="1"/>
</dbReference>
<evidence type="ECO:0000256" key="1">
    <source>
        <dbReference type="SAM" id="MobiDB-lite"/>
    </source>
</evidence>
<keyword evidence="4" id="KW-1185">Reference proteome</keyword>
<feature type="region of interest" description="Disordered" evidence="1">
    <location>
        <begin position="333"/>
        <end position="356"/>
    </location>
</feature>
<evidence type="ECO:0000313" key="3">
    <source>
        <dbReference type="EMBL" id="CAI2385296.1"/>
    </source>
</evidence>
<feature type="domain" description="USP" evidence="2">
    <location>
        <begin position="363"/>
        <end position="666"/>
    </location>
</feature>
<name>A0AAD2DAC3_EUPCR</name>
<evidence type="ECO:0000313" key="4">
    <source>
        <dbReference type="Proteomes" id="UP001295684"/>
    </source>
</evidence>
<dbReference type="InterPro" id="IPR028889">
    <property type="entry name" value="USP"/>
</dbReference>
<reference evidence="3" key="1">
    <citation type="submission" date="2023-07" db="EMBL/GenBank/DDBJ databases">
        <authorList>
            <consortium name="AG Swart"/>
            <person name="Singh M."/>
            <person name="Singh A."/>
            <person name="Seah K."/>
            <person name="Emmerich C."/>
        </authorList>
    </citation>
    <scope>NUCLEOTIDE SEQUENCE</scope>
    <source>
        <strain evidence="3">DP1</strain>
    </source>
</reference>
<dbReference type="GO" id="GO:0005634">
    <property type="term" value="C:nucleus"/>
    <property type="evidence" value="ECO:0007669"/>
    <property type="project" value="TreeGrafter"/>
</dbReference>
<comment type="caution">
    <text evidence="3">The sequence shown here is derived from an EMBL/GenBank/DDBJ whole genome shotgun (WGS) entry which is preliminary data.</text>
</comment>
<feature type="compositionally biased region" description="Low complexity" evidence="1">
    <location>
        <begin position="187"/>
        <end position="199"/>
    </location>
</feature>
<feature type="compositionally biased region" description="Basic and acidic residues" evidence="1">
    <location>
        <begin position="126"/>
        <end position="140"/>
    </location>
</feature>
<protein>
    <recommendedName>
        <fullName evidence="2">USP domain-containing protein</fullName>
    </recommendedName>
</protein>
<dbReference type="InterPro" id="IPR050164">
    <property type="entry name" value="Peptidase_C19"/>
</dbReference>
<dbReference type="Gene3D" id="3.90.70.10">
    <property type="entry name" value="Cysteine proteinases"/>
    <property type="match status" value="1"/>
</dbReference>
<feature type="compositionally biased region" description="Polar residues" evidence="1">
    <location>
        <begin position="177"/>
        <end position="186"/>
    </location>
</feature>
<proteinExistence type="predicted"/>
<feature type="compositionally biased region" description="Basic residues" evidence="1">
    <location>
        <begin position="112"/>
        <end position="125"/>
    </location>
</feature>
<feature type="region of interest" description="Disordered" evidence="1">
    <location>
        <begin position="154"/>
        <end position="318"/>
    </location>
</feature>
<evidence type="ECO:0000259" key="2">
    <source>
        <dbReference type="PROSITE" id="PS50235"/>
    </source>
</evidence>
<sequence length="667" mass="76922">MSYLKNYKTTALRDYTRSYRVQYNAGYDRGSTAQSKKNRRGQSKREIGKDLTKNTTEHSKIENKRRNKSEATESKNQENGRYNKRDQTGETQRDEERGRCMEKGNNYSTIRKMTRERRLLSKKSKKQDEPTKKTKYEQETEQYKATIKKYEKRQMSNLNVNVQKHLDKKKTIRENHNPTPKETSQRNNNNKGDNNQTPNPQKPKDLPKPSKTPAPTTQDPPKSDSPPPTTKAPSPSKPTPIPTPHKPSLPLQSPPKQPEISKNPLLRPTAPTYTLPPPKEVKTNPSQAKSAAATKKALQERIAEQKLVNPTPKVENTMPKVPKEEVNRNWQEYVGNGLPGKPPKKNNGPDSDKQKSKEIIPSVGIENPCFDCFLISSIQALFSVNQFFDYFHDARPSIKDKFSERLSEFCINYKKTKDSFIPINRLRSLSSNEFINYEQHDATQYILHLFENIQEEANPGAPFFTSSGYTSAEAAWKAYSKDHDSIIDKLFVGMSQSRFICDGCSEETSVYEEFKTTNLTCDNYYKRKNATHIRELGEEVQWSEMYCKQCEDIRVCQIKKTITHLPENVIMVLQRFDPVTQRKIHDKMKFPLNFTIKQEGNALRTPKYKLKSAIIHRGSLTGGHYTCVANRGDKWKLFNDESVRNIYSSSPEKEIEDAYILMYSRTD</sequence>
<dbReference type="CDD" id="cd02257">
    <property type="entry name" value="Peptidase_C19"/>
    <property type="match status" value="1"/>
</dbReference>
<dbReference type="GO" id="GO:0005829">
    <property type="term" value="C:cytosol"/>
    <property type="evidence" value="ECO:0007669"/>
    <property type="project" value="TreeGrafter"/>
</dbReference>
<dbReference type="PANTHER" id="PTHR24006:SF827">
    <property type="entry name" value="UBIQUITIN CARBOXYL-TERMINAL HYDROLASE 34"/>
    <property type="match status" value="1"/>
</dbReference>
<dbReference type="Pfam" id="PF00443">
    <property type="entry name" value="UCH"/>
    <property type="match status" value="1"/>
</dbReference>
<gene>
    <name evidence="3" type="ORF">ECRASSUSDP1_LOCUS26851</name>
</gene>
<accession>A0AAD2DAC3</accession>
<feature type="region of interest" description="Disordered" evidence="1">
    <location>
        <begin position="26"/>
        <end position="140"/>
    </location>
</feature>
<dbReference type="GO" id="GO:0016579">
    <property type="term" value="P:protein deubiquitination"/>
    <property type="evidence" value="ECO:0007669"/>
    <property type="project" value="InterPro"/>
</dbReference>
<dbReference type="Proteomes" id="UP001295684">
    <property type="component" value="Unassembled WGS sequence"/>
</dbReference>
<dbReference type="PANTHER" id="PTHR24006">
    <property type="entry name" value="UBIQUITIN CARBOXYL-TERMINAL HYDROLASE"/>
    <property type="match status" value="1"/>
</dbReference>